<dbReference type="AlphaFoldDB" id="A0AAV3R756"/>
<reference evidence="1 2" key="1">
    <citation type="submission" date="2024-01" db="EMBL/GenBank/DDBJ databases">
        <title>The complete chloroplast genome sequence of Lithospermum erythrorhizon: insights into the phylogenetic relationship among Boraginaceae species and the maternal lineages of purple gromwells.</title>
        <authorList>
            <person name="Okada T."/>
            <person name="Watanabe K."/>
        </authorList>
    </citation>
    <scope>NUCLEOTIDE SEQUENCE [LARGE SCALE GENOMIC DNA]</scope>
</reference>
<comment type="caution">
    <text evidence="1">The sequence shown here is derived from an EMBL/GenBank/DDBJ whole genome shotgun (WGS) entry which is preliminary data.</text>
</comment>
<organism evidence="1 2">
    <name type="scientific">Lithospermum erythrorhizon</name>
    <name type="common">Purple gromwell</name>
    <name type="synonym">Lithospermum officinale var. erythrorhizon</name>
    <dbReference type="NCBI Taxonomy" id="34254"/>
    <lineage>
        <taxon>Eukaryota</taxon>
        <taxon>Viridiplantae</taxon>
        <taxon>Streptophyta</taxon>
        <taxon>Embryophyta</taxon>
        <taxon>Tracheophyta</taxon>
        <taxon>Spermatophyta</taxon>
        <taxon>Magnoliopsida</taxon>
        <taxon>eudicotyledons</taxon>
        <taxon>Gunneridae</taxon>
        <taxon>Pentapetalae</taxon>
        <taxon>asterids</taxon>
        <taxon>lamiids</taxon>
        <taxon>Boraginales</taxon>
        <taxon>Boraginaceae</taxon>
        <taxon>Boraginoideae</taxon>
        <taxon>Lithospermeae</taxon>
        <taxon>Lithospermum</taxon>
    </lineage>
</organism>
<accession>A0AAV3R756</accession>
<protein>
    <submittedName>
        <fullName evidence="1">Uncharacterized protein</fullName>
    </submittedName>
</protein>
<dbReference type="EMBL" id="BAABME010007976">
    <property type="protein sequence ID" value="GAA0172135.1"/>
    <property type="molecule type" value="Genomic_DNA"/>
</dbReference>
<keyword evidence="2" id="KW-1185">Reference proteome</keyword>
<evidence type="ECO:0000313" key="1">
    <source>
        <dbReference type="EMBL" id="GAA0172135.1"/>
    </source>
</evidence>
<proteinExistence type="predicted"/>
<dbReference type="Proteomes" id="UP001454036">
    <property type="component" value="Unassembled WGS sequence"/>
</dbReference>
<evidence type="ECO:0000313" key="2">
    <source>
        <dbReference type="Proteomes" id="UP001454036"/>
    </source>
</evidence>
<sequence>MFDRLYVKQLAKPIEEEGIRPPKADVHSWETLSMSLSGFVPDGTISKEMVSNVILNEELRRKGARIAR</sequence>
<name>A0AAV3R756_LITER</name>
<gene>
    <name evidence="1" type="ORF">LIER_26021</name>
</gene>